<keyword evidence="3" id="KW-1185">Reference proteome</keyword>
<reference evidence="2" key="1">
    <citation type="submission" date="2021-03" db="EMBL/GenBank/DDBJ databases">
        <title>Chromosome level genome of the anhydrobiotic midge Polypedilum vanderplanki.</title>
        <authorList>
            <person name="Yoshida Y."/>
            <person name="Kikawada T."/>
            <person name="Gusev O."/>
        </authorList>
    </citation>
    <scope>NUCLEOTIDE SEQUENCE</scope>
    <source>
        <strain evidence="2">NIAS01</strain>
        <tissue evidence="2">Whole body or cell culture</tissue>
    </source>
</reference>
<dbReference type="EMBL" id="JADBJN010000003">
    <property type="protein sequence ID" value="KAG5670846.1"/>
    <property type="molecule type" value="Genomic_DNA"/>
</dbReference>
<keyword evidence="1" id="KW-0472">Membrane</keyword>
<feature type="transmembrane region" description="Helical" evidence="1">
    <location>
        <begin position="40"/>
        <end position="62"/>
    </location>
</feature>
<dbReference type="AlphaFoldDB" id="A0A9J6BN62"/>
<accession>A0A9J6BN62</accession>
<organism evidence="2 3">
    <name type="scientific">Polypedilum vanderplanki</name>
    <name type="common">Sleeping chironomid midge</name>
    <dbReference type="NCBI Taxonomy" id="319348"/>
    <lineage>
        <taxon>Eukaryota</taxon>
        <taxon>Metazoa</taxon>
        <taxon>Ecdysozoa</taxon>
        <taxon>Arthropoda</taxon>
        <taxon>Hexapoda</taxon>
        <taxon>Insecta</taxon>
        <taxon>Pterygota</taxon>
        <taxon>Neoptera</taxon>
        <taxon>Endopterygota</taxon>
        <taxon>Diptera</taxon>
        <taxon>Nematocera</taxon>
        <taxon>Chironomoidea</taxon>
        <taxon>Chironomidae</taxon>
        <taxon>Chironominae</taxon>
        <taxon>Polypedilum</taxon>
        <taxon>Polypedilum</taxon>
    </lineage>
</organism>
<evidence type="ECO:0000313" key="2">
    <source>
        <dbReference type="EMBL" id="KAG5670846.1"/>
    </source>
</evidence>
<sequence>MFEAGLMKYFYDIWLYWRFLKEHFCEKNERKALTVKDLGYGFNIFLITCAFSIMIFFIEIIVSKFKIWKQNRKEKLNLIQNVNNESQFDDIDENSIEIKELDSDLCEQNQNNQEEFVEEPNETMQNCSIKEDEILLTNKTTETEES</sequence>
<evidence type="ECO:0000313" key="3">
    <source>
        <dbReference type="Proteomes" id="UP001107558"/>
    </source>
</evidence>
<keyword evidence="1" id="KW-0812">Transmembrane</keyword>
<dbReference type="Proteomes" id="UP001107558">
    <property type="component" value="Chromosome 3"/>
</dbReference>
<gene>
    <name evidence="2" type="ORF">PVAND_001080</name>
</gene>
<name>A0A9J6BN62_POLVA</name>
<comment type="caution">
    <text evidence="2">The sequence shown here is derived from an EMBL/GenBank/DDBJ whole genome shotgun (WGS) entry which is preliminary data.</text>
</comment>
<protein>
    <submittedName>
        <fullName evidence="2">Uncharacterized protein</fullName>
    </submittedName>
</protein>
<evidence type="ECO:0000256" key="1">
    <source>
        <dbReference type="SAM" id="Phobius"/>
    </source>
</evidence>
<proteinExistence type="predicted"/>
<keyword evidence="1" id="KW-1133">Transmembrane helix</keyword>